<name>A0A7C2P278_UNCW3</name>
<dbReference type="InterPro" id="IPR011004">
    <property type="entry name" value="Trimer_LpxA-like_sf"/>
</dbReference>
<dbReference type="PANTHER" id="PTHR43300">
    <property type="entry name" value="ACETYLTRANSFERASE"/>
    <property type="match status" value="1"/>
</dbReference>
<protein>
    <submittedName>
        <fullName evidence="1">N-acetyltransferase</fullName>
    </submittedName>
</protein>
<dbReference type="PANTHER" id="PTHR43300:SF10">
    <property type="entry name" value="2,3,4,5-TETRAHYDROPYRIDINE-2,6-DICARBOXYLATE N-ACETYLTRANSFERASE"/>
    <property type="match status" value="1"/>
</dbReference>
<proteinExistence type="predicted"/>
<evidence type="ECO:0000313" key="1">
    <source>
        <dbReference type="EMBL" id="HEN28972.1"/>
    </source>
</evidence>
<dbReference type="Gene3D" id="2.160.10.10">
    <property type="entry name" value="Hexapeptide repeat proteins"/>
    <property type="match status" value="1"/>
</dbReference>
<dbReference type="SUPFAM" id="SSF51161">
    <property type="entry name" value="Trimeric LpxA-like enzymes"/>
    <property type="match status" value="1"/>
</dbReference>
<dbReference type="EMBL" id="DSOL01000286">
    <property type="protein sequence ID" value="HEN28972.1"/>
    <property type="molecule type" value="Genomic_DNA"/>
</dbReference>
<reference evidence="1" key="1">
    <citation type="journal article" date="2020" name="mSystems">
        <title>Genome- and Community-Level Interaction Insights into Carbon Utilization and Element Cycling Functions of Hydrothermarchaeota in Hydrothermal Sediment.</title>
        <authorList>
            <person name="Zhou Z."/>
            <person name="Liu Y."/>
            <person name="Xu W."/>
            <person name="Pan J."/>
            <person name="Luo Z.H."/>
            <person name="Li M."/>
        </authorList>
    </citation>
    <scope>NUCLEOTIDE SEQUENCE [LARGE SCALE GENOMIC DNA]</scope>
    <source>
        <strain evidence="1">SpSt-34</strain>
    </source>
</reference>
<dbReference type="InterPro" id="IPR001451">
    <property type="entry name" value="Hexapep"/>
</dbReference>
<accession>A0A7C2P278</accession>
<dbReference type="Pfam" id="PF00132">
    <property type="entry name" value="Hexapep"/>
    <property type="match status" value="2"/>
</dbReference>
<gene>
    <name evidence="1" type="ORF">ENQ77_10085</name>
</gene>
<comment type="caution">
    <text evidence="1">The sequence shown here is derived from an EMBL/GenBank/DDBJ whole genome shotgun (WGS) entry which is preliminary data.</text>
</comment>
<organism evidence="1">
    <name type="scientific">candidate division WOR-3 bacterium</name>
    <dbReference type="NCBI Taxonomy" id="2052148"/>
    <lineage>
        <taxon>Bacteria</taxon>
        <taxon>Bacteria division WOR-3</taxon>
    </lineage>
</organism>
<sequence length="170" mass="18501">MSTPKTGKGVIIGENVQFGKNVTIWNYVVIGDNTRIGDETRIGSFCDIGRNVTIGKNCIIQAHVTISNECQVGNNVFIGPNTSLLNDKFPHSKCLTPSIIKDNVVIGGCVTILPNVTVHENSVIAAGSVVTKDVPPNTVVKGVPAKPMMTRREYEDKRKAFIETRRKPII</sequence>
<dbReference type="GO" id="GO:0016740">
    <property type="term" value="F:transferase activity"/>
    <property type="evidence" value="ECO:0007669"/>
    <property type="project" value="UniProtKB-KW"/>
</dbReference>
<dbReference type="CDD" id="cd03358">
    <property type="entry name" value="LbH_WxcM_N_like"/>
    <property type="match status" value="1"/>
</dbReference>
<keyword evidence="1" id="KW-0808">Transferase</keyword>
<dbReference type="InterPro" id="IPR050179">
    <property type="entry name" value="Trans_hexapeptide_repeat"/>
</dbReference>
<dbReference type="AlphaFoldDB" id="A0A7C2P278"/>